<dbReference type="InterPro" id="IPR052340">
    <property type="entry name" value="RNase_Y/CdgJ"/>
</dbReference>
<dbReference type="RefSeq" id="WP_232034774.1">
    <property type="nucleotide sequence ID" value="NZ_AP017378.1"/>
</dbReference>
<evidence type="ECO:0000313" key="3">
    <source>
        <dbReference type="Proteomes" id="UP000269883"/>
    </source>
</evidence>
<reference evidence="2 3" key="1">
    <citation type="journal article" date="2018" name="Sci. Adv.">
        <title>Multi-heme cytochromes provide a pathway for survival in energy-limited environments.</title>
        <authorList>
            <person name="Deng X."/>
            <person name="Dohmae N."/>
            <person name="Nealson K.H."/>
            <person name="Hashimoto K."/>
            <person name="Okamoto A."/>
        </authorList>
    </citation>
    <scope>NUCLEOTIDE SEQUENCE [LARGE SCALE GENOMIC DNA]</scope>
    <source>
        <strain evidence="2 3">IS5</strain>
    </source>
</reference>
<name>A0A2Z6B186_9BACT</name>
<accession>A0A2Z6B186</accession>
<evidence type="ECO:0000259" key="1">
    <source>
        <dbReference type="PROSITE" id="PS51833"/>
    </source>
</evidence>
<dbReference type="Pfam" id="PF08668">
    <property type="entry name" value="HDOD"/>
    <property type="match status" value="1"/>
</dbReference>
<sequence>MSEIKTNTLTPGMVLTNDIEDRNGYLLLPAGTQLGEGHILLLKKLGLGAVEAVPEAEAKGITIVDPYEEYIRNFFVYCDPDNEAMLEIYRIAVARTKLAVERGWIMPTEDERLARNLEFMKDLYRSGEGTAKDIVDHETELATFPDIYFRIKEVLDAPSSSANDIARVVSTDVGLSAKLLKLVNSPFYGFADTIDSIAHAVSLVGIKEISTLALGISTINFFKDIPPELMDMKTFWRHSLSCGILSRLIAMRAKKKDPSIEPDRLFTAGLLHDVGRLIIFKKQPYASVQALLYARENMLPLVDAEAEVLGFDHTEVANLLLSEWNFPAAITAAIVHHHDPQAAQNPKEAGIIQIADNLTNAVEISGGGMYVLPGIQDNAWEGLGLNTRELVGIVDQFDEHIEDVLGAFL</sequence>
<dbReference type="PANTHER" id="PTHR33525">
    <property type="match status" value="1"/>
</dbReference>
<dbReference type="AlphaFoldDB" id="A0A2Z6B186"/>
<protein>
    <submittedName>
        <fullName evidence="2">Metal dependent phosphohydrolase</fullName>
    </submittedName>
</protein>
<dbReference type="SUPFAM" id="SSF109604">
    <property type="entry name" value="HD-domain/PDEase-like"/>
    <property type="match status" value="1"/>
</dbReference>
<dbReference type="PROSITE" id="PS51833">
    <property type="entry name" value="HDOD"/>
    <property type="match status" value="1"/>
</dbReference>
<dbReference type="SMART" id="SM00471">
    <property type="entry name" value="HDc"/>
    <property type="match status" value="1"/>
</dbReference>
<organism evidence="2 3">
    <name type="scientific">Desulfovibrio ferrophilus</name>
    <dbReference type="NCBI Taxonomy" id="241368"/>
    <lineage>
        <taxon>Bacteria</taxon>
        <taxon>Pseudomonadati</taxon>
        <taxon>Thermodesulfobacteriota</taxon>
        <taxon>Desulfovibrionia</taxon>
        <taxon>Desulfovibrionales</taxon>
        <taxon>Desulfovibrionaceae</taxon>
        <taxon>Desulfovibrio</taxon>
    </lineage>
</organism>
<evidence type="ECO:0000313" key="2">
    <source>
        <dbReference type="EMBL" id="BBD09208.1"/>
    </source>
</evidence>
<dbReference type="EMBL" id="AP017378">
    <property type="protein sequence ID" value="BBD09208.1"/>
    <property type="molecule type" value="Genomic_DNA"/>
</dbReference>
<keyword evidence="2" id="KW-0378">Hydrolase</keyword>
<dbReference type="Proteomes" id="UP000269883">
    <property type="component" value="Chromosome"/>
</dbReference>
<proteinExistence type="predicted"/>
<dbReference type="PANTHER" id="PTHR33525:SF3">
    <property type="entry name" value="RIBONUCLEASE Y"/>
    <property type="match status" value="1"/>
</dbReference>
<dbReference type="GO" id="GO:0016787">
    <property type="term" value="F:hydrolase activity"/>
    <property type="evidence" value="ECO:0007669"/>
    <property type="project" value="UniProtKB-KW"/>
</dbReference>
<dbReference type="Gene3D" id="1.10.3210.10">
    <property type="entry name" value="Hypothetical protein af1432"/>
    <property type="match status" value="1"/>
</dbReference>
<keyword evidence="3" id="KW-1185">Reference proteome</keyword>
<dbReference type="InterPro" id="IPR013976">
    <property type="entry name" value="HDOD"/>
</dbReference>
<feature type="domain" description="HDOD" evidence="1">
    <location>
        <begin position="141"/>
        <end position="340"/>
    </location>
</feature>
<dbReference type="CDD" id="cd00077">
    <property type="entry name" value="HDc"/>
    <property type="match status" value="1"/>
</dbReference>
<dbReference type="KEGG" id="dfl:DFE_2482"/>
<dbReference type="InterPro" id="IPR003607">
    <property type="entry name" value="HD/PDEase_dom"/>
</dbReference>
<gene>
    <name evidence="2" type="ORF">DFE_2482</name>
</gene>